<evidence type="ECO:0008006" key="5">
    <source>
        <dbReference type="Google" id="ProtNLM"/>
    </source>
</evidence>
<name>A0A4R4ZFL2_9ACTN</name>
<dbReference type="PIRSF" id="PIRSF034888">
    <property type="entry name" value="P-loop_UCP034888"/>
    <property type="match status" value="1"/>
</dbReference>
<sequence length="442" mass="49009">MSTYRGGRWQGLRLKNFRRFEDTGSIHLAPITLLLGKNSSGKTSLLRSMLLGKQLVLSQGDNDVTLVGPEVDFGAYKEVVHAGELRRDVHLCFQLDNVPVRRRLTASARETVGPFADLFESADVNIGLHWNARAARTQLESITISDPWNEKANIFVKLERHGPHEFTLQSSFSPGRRVQQVLSLADLRLFPIDLSSRRSNDLRHISLGPEEYFIYSYMQELASVAQSLVHIGPLREVPDRAYRVDQIAAPGSTASVVEVLDRQKAAQARVAASLRSMGMARDVSLIPLAPGYVGIALTDSVTGRVDNLADVGFGVSQVLPILATLATAPPRSTVLIEQPELHLHPDAQGRLADELILLSRERNSSLIMESHSEHIMLRLQRRVAEGNLDPTDLAIYIVDDGLISKVRVDRYGRLDSESMPDGFFEEEWEDAVNLARAAAQAR</sequence>
<dbReference type="InterPro" id="IPR041685">
    <property type="entry name" value="AAA_GajA/Old/RecF-like"/>
</dbReference>
<feature type="domain" description="ATPase AAA-type core" evidence="2">
    <location>
        <begin position="307"/>
        <end position="376"/>
    </location>
</feature>
<dbReference type="RefSeq" id="WP_132171598.1">
    <property type="nucleotide sequence ID" value="NZ_SMKX01000083.1"/>
</dbReference>
<dbReference type="InterPro" id="IPR014592">
    <property type="entry name" value="P-loop_UCP034888"/>
</dbReference>
<dbReference type="Gene3D" id="3.40.50.300">
    <property type="entry name" value="P-loop containing nucleotide triphosphate hydrolases"/>
    <property type="match status" value="1"/>
</dbReference>
<gene>
    <name evidence="3" type="ORF">E1263_25330</name>
</gene>
<feature type="domain" description="Endonuclease GajA/Old nuclease/RecF-like AAA" evidence="1">
    <location>
        <begin position="12"/>
        <end position="49"/>
    </location>
</feature>
<evidence type="ECO:0000259" key="1">
    <source>
        <dbReference type="Pfam" id="PF13175"/>
    </source>
</evidence>
<dbReference type="PANTHER" id="PTHR43581:SF2">
    <property type="entry name" value="EXCINUCLEASE ATPASE SUBUNIT"/>
    <property type="match status" value="1"/>
</dbReference>
<dbReference type="InterPro" id="IPR003959">
    <property type="entry name" value="ATPase_AAA_core"/>
</dbReference>
<comment type="caution">
    <text evidence="3">The sequence shown here is derived from an EMBL/GenBank/DDBJ whole genome shotgun (WGS) entry which is preliminary data.</text>
</comment>
<accession>A0A4R4ZFL2</accession>
<dbReference type="Proteomes" id="UP000295124">
    <property type="component" value="Unassembled WGS sequence"/>
</dbReference>
<dbReference type="AlphaFoldDB" id="A0A4R4ZFL2"/>
<dbReference type="InterPro" id="IPR051396">
    <property type="entry name" value="Bact_Antivir_Def_Nuclease"/>
</dbReference>
<proteinExistence type="predicted"/>
<evidence type="ECO:0000259" key="2">
    <source>
        <dbReference type="Pfam" id="PF13304"/>
    </source>
</evidence>
<dbReference type="PANTHER" id="PTHR43581">
    <property type="entry name" value="ATP/GTP PHOSPHATASE"/>
    <property type="match status" value="1"/>
</dbReference>
<dbReference type="GO" id="GO:0005524">
    <property type="term" value="F:ATP binding"/>
    <property type="evidence" value="ECO:0007669"/>
    <property type="project" value="InterPro"/>
</dbReference>
<evidence type="ECO:0000313" key="4">
    <source>
        <dbReference type="Proteomes" id="UP000295124"/>
    </source>
</evidence>
<dbReference type="OrthoDB" id="3237462at2"/>
<protein>
    <recommendedName>
        <fullName evidence="5">DUF3696 domain-containing protein</fullName>
    </recommendedName>
</protein>
<dbReference type="Pfam" id="PF13175">
    <property type="entry name" value="AAA_15"/>
    <property type="match status" value="1"/>
</dbReference>
<dbReference type="SUPFAM" id="SSF52540">
    <property type="entry name" value="P-loop containing nucleoside triphosphate hydrolases"/>
    <property type="match status" value="1"/>
</dbReference>
<dbReference type="GO" id="GO:0016887">
    <property type="term" value="F:ATP hydrolysis activity"/>
    <property type="evidence" value="ECO:0007669"/>
    <property type="project" value="InterPro"/>
</dbReference>
<keyword evidence="4" id="KW-1185">Reference proteome</keyword>
<dbReference type="EMBL" id="SMKX01000083">
    <property type="protein sequence ID" value="TDD56364.1"/>
    <property type="molecule type" value="Genomic_DNA"/>
</dbReference>
<evidence type="ECO:0000313" key="3">
    <source>
        <dbReference type="EMBL" id="TDD56364.1"/>
    </source>
</evidence>
<organism evidence="3 4">
    <name type="scientific">Kribbella antibiotica</name>
    <dbReference type="NCBI Taxonomy" id="190195"/>
    <lineage>
        <taxon>Bacteria</taxon>
        <taxon>Bacillati</taxon>
        <taxon>Actinomycetota</taxon>
        <taxon>Actinomycetes</taxon>
        <taxon>Propionibacteriales</taxon>
        <taxon>Kribbellaceae</taxon>
        <taxon>Kribbella</taxon>
    </lineage>
</organism>
<dbReference type="InterPro" id="IPR027417">
    <property type="entry name" value="P-loop_NTPase"/>
</dbReference>
<dbReference type="Pfam" id="PF13304">
    <property type="entry name" value="AAA_21"/>
    <property type="match status" value="1"/>
</dbReference>
<reference evidence="3 4" key="1">
    <citation type="submission" date="2019-03" db="EMBL/GenBank/DDBJ databases">
        <title>Draft genome sequences of novel Actinobacteria.</title>
        <authorList>
            <person name="Sahin N."/>
            <person name="Ay H."/>
            <person name="Saygin H."/>
        </authorList>
    </citation>
    <scope>NUCLEOTIDE SEQUENCE [LARGE SCALE GENOMIC DNA]</scope>
    <source>
        <strain evidence="3 4">JCM 13523</strain>
    </source>
</reference>